<organism evidence="1">
    <name type="scientific">Cacopsylla melanoneura</name>
    <dbReference type="NCBI Taxonomy" id="428564"/>
    <lineage>
        <taxon>Eukaryota</taxon>
        <taxon>Metazoa</taxon>
        <taxon>Ecdysozoa</taxon>
        <taxon>Arthropoda</taxon>
        <taxon>Hexapoda</taxon>
        <taxon>Insecta</taxon>
        <taxon>Pterygota</taxon>
        <taxon>Neoptera</taxon>
        <taxon>Paraneoptera</taxon>
        <taxon>Hemiptera</taxon>
        <taxon>Sternorrhyncha</taxon>
        <taxon>Psylloidea</taxon>
        <taxon>Psyllidae</taxon>
        <taxon>Psyllinae</taxon>
        <taxon>Cacopsylla</taxon>
    </lineage>
</organism>
<sequence length="104" mass="11947">MVETEICFHWQEIHGREDWKRFLLLGLLHRSPKFIDHVAGKSGTEHRSFDGSQRDVFIGKSFMVESERCFIGKRWSSGVFKGFEGMSSVDGGSGGFFVLHHLER</sequence>
<protein>
    <submittedName>
        <fullName evidence="1">Uncharacterized protein</fullName>
    </submittedName>
</protein>
<evidence type="ECO:0000313" key="1">
    <source>
        <dbReference type="EMBL" id="CAG6626591.1"/>
    </source>
</evidence>
<name>A0A8D8Q7M3_9HEMI</name>
<dbReference type="AlphaFoldDB" id="A0A8D8Q7M3"/>
<accession>A0A8D8Q7M3</accession>
<reference evidence="1" key="1">
    <citation type="submission" date="2021-05" db="EMBL/GenBank/DDBJ databases">
        <authorList>
            <person name="Alioto T."/>
            <person name="Alioto T."/>
            <person name="Gomez Garrido J."/>
        </authorList>
    </citation>
    <scope>NUCLEOTIDE SEQUENCE</scope>
</reference>
<proteinExistence type="predicted"/>
<dbReference type="EMBL" id="HBUF01062967">
    <property type="protein sequence ID" value="CAG6626591.1"/>
    <property type="molecule type" value="Transcribed_RNA"/>
</dbReference>